<dbReference type="InterPro" id="IPR013783">
    <property type="entry name" value="Ig-like_fold"/>
</dbReference>
<reference evidence="3 4" key="1">
    <citation type="submission" date="2018-03" db="EMBL/GenBank/DDBJ databases">
        <title>Genomic Encyclopedia of Type Strains, Phase III (KMG-III): the genomes of soil and plant-associated and newly described type strains.</title>
        <authorList>
            <person name="Whitman W."/>
        </authorList>
    </citation>
    <scope>NUCLEOTIDE SEQUENCE [LARGE SCALE GENOMIC DNA]</scope>
    <source>
        <strain evidence="3 4">CGMCC 1.12700</strain>
    </source>
</reference>
<dbReference type="NCBIfam" id="TIGR04183">
    <property type="entry name" value="Por_Secre_tail"/>
    <property type="match status" value="1"/>
</dbReference>
<dbReference type="OrthoDB" id="645272at2"/>
<organism evidence="3 4">
    <name type="scientific">Taibaiella chishuiensis</name>
    <dbReference type="NCBI Taxonomy" id="1434707"/>
    <lineage>
        <taxon>Bacteria</taxon>
        <taxon>Pseudomonadati</taxon>
        <taxon>Bacteroidota</taxon>
        <taxon>Chitinophagia</taxon>
        <taxon>Chitinophagales</taxon>
        <taxon>Chitinophagaceae</taxon>
        <taxon>Taibaiella</taxon>
    </lineage>
</organism>
<dbReference type="Pfam" id="PF18962">
    <property type="entry name" value="Por_Secre_tail"/>
    <property type="match status" value="1"/>
</dbReference>
<keyword evidence="1" id="KW-0732">Signal</keyword>
<proteinExistence type="predicted"/>
<feature type="chain" id="PRO_5015126343" evidence="1">
    <location>
        <begin position="20"/>
        <end position="356"/>
    </location>
</feature>
<feature type="domain" description="Secretion system C-terminal sorting" evidence="2">
    <location>
        <begin position="277"/>
        <end position="354"/>
    </location>
</feature>
<dbReference type="RefSeq" id="WP_106521764.1">
    <property type="nucleotide sequence ID" value="NZ_PYGD01000001.1"/>
</dbReference>
<dbReference type="InterPro" id="IPR026444">
    <property type="entry name" value="Secre_tail"/>
</dbReference>
<evidence type="ECO:0000259" key="2">
    <source>
        <dbReference type="Pfam" id="PF18962"/>
    </source>
</evidence>
<feature type="signal peptide" evidence="1">
    <location>
        <begin position="1"/>
        <end position="19"/>
    </location>
</feature>
<comment type="caution">
    <text evidence="3">The sequence shown here is derived from an EMBL/GenBank/DDBJ whole genome shotgun (WGS) entry which is preliminary data.</text>
</comment>
<dbReference type="Gene3D" id="2.60.40.10">
    <property type="entry name" value="Immunoglobulins"/>
    <property type="match status" value="1"/>
</dbReference>
<name>A0A2P8DCY9_9BACT</name>
<evidence type="ECO:0000313" key="4">
    <source>
        <dbReference type="Proteomes" id="UP000240572"/>
    </source>
</evidence>
<gene>
    <name evidence="3" type="ORF">B0I18_1011257</name>
</gene>
<dbReference type="AlphaFoldDB" id="A0A2P8DCY9"/>
<keyword evidence="4" id="KW-1185">Reference proteome</keyword>
<dbReference type="EMBL" id="PYGD01000001">
    <property type="protein sequence ID" value="PSK95093.1"/>
    <property type="molecule type" value="Genomic_DNA"/>
</dbReference>
<evidence type="ECO:0000256" key="1">
    <source>
        <dbReference type="SAM" id="SignalP"/>
    </source>
</evidence>
<accession>A0A2P8DCY9</accession>
<sequence>MKKGILAIVLSVLAGAGYAQTPEKKSVALITKLTGTWCNPCGTWGWEVANNLIAATENGKALYIGAFVSFTAYDNKKFKNATADAFYNTFVSPPEYGGIPDFSVNGIGRMPKTVTVSIATDTCMVAVNAFNATTPLASPANKMSISGNTVNVTAKAQFWSAGSGEYYLAAYLIEDGALNQQNGQNGIVPHHSVLRGTMSPGKHWGEQIANGAVTANQTFSKTFTFTVTNAEWDKAKFKVYTVIWKKNGSKYEFVNASKNEPGGTAIQNIAGVEEISVFPNPAARFATLSIKATAAQAFDIQVSDMSGRLVYRKDNNKLSAGDNNFTLPLDGLNAGMYNVTILSKSAGITRRLVVTR</sequence>
<dbReference type="Proteomes" id="UP000240572">
    <property type="component" value="Unassembled WGS sequence"/>
</dbReference>
<protein>
    <submittedName>
        <fullName evidence="3">Putative secreted protein (Por secretion system target)</fullName>
    </submittedName>
</protein>
<evidence type="ECO:0000313" key="3">
    <source>
        <dbReference type="EMBL" id="PSK95093.1"/>
    </source>
</evidence>